<feature type="transmembrane region" description="Helical" evidence="1">
    <location>
        <begin position="46"/>
        <end position="73"/>
    </location>
</feature>
<accession>A0A812CDR7</accession>
<protein>
    <recommendedName>
        <fullName evidence="4">Transmembrane protein</fullName>
    </recommendedName>
</protein>
<comment type="caution">
    <text evidence="2">The sequence shown here is derived from an EMBL/GenBank/DDBJ whole genome shotgun (WGS) entry which is preliminary data.</text>
</comment>
<feature type="transmembrane region" description="Helical" evidence="1">
    <location>
        <begin position="168"/>
        <end position="189"/>
    </location>
</feature>
<evidence type="ECO:0000256" key="1">
    <source>
        <dbReference type="SAM" id="Phobius"/>
    </source>
</evidence>
<dbReference type="AlphaFoldDB" id="A0A812CDR7"/>
<name>A0A812CDR7_ACAPH</name>
<keyword evidence="1" id="KW-1133">Transmembrane helix</keyword>
<dbReference type="EMBL" id="CAHIKZ030001302">
    <property type="protein sequence ID" value="CAE1259241.1"/>
    <property type="molecule type" value="Genomic_DNA"/>
</dbReference>
<proteinExistence type="predicted"/>
<evidence type="ECO:0000313" key="2">
    <source>
        <dbReference type="EMBL" id="CAE1259241.1"/>
    </source>
</evidence>
<dbReference type="Proteomes" id="UP000597762">
    <property type="component" value="Unassembled WGS sequence"/>
</dbReference>
<keyword evidence="1" id="KW-0472">Membrane</keyword>
<organism evidence="2 3">
    <name type="scientific">Acanthosepion pharaonis</name>
    <name type="common">Pharaoh cuttlefish</name>
    <name type="synonym">Sepia pharaonis</name>
    <dbReference type="NCBI Taxonomy" id="158019"/>
    <lineage>
        <taxon>Eukaryota</taxon>
        <taxon>Metazoa</taxon>
        <taxon>Spiralia</taxon>
        <taxon>Lophotrochozoa</taxon>
        <taxon>Mollusca</taxon>
        <taxon>Cephalopoda</taxon>
        <taxon>Coleoidea</taxon>
        <taxon>Decapodiformes</taxon>
        <taxon>Sepiida</taxon>
        <taxon>Sepiina</taxon>
        <taxon>Sepiidae</taxon>
        <taxon>Acanthosepion</taxon>
    </lineage>
</organism>
<evidence type="ECO:0008006" key="4">
    <source>
        <dbReference type="Google" id="ProtNLM"/>
    </source>
</evidence>
<reference evidence="2" key="1">
    <citation type="submission" date="2021-01" db="EMBL/GenBank/DDBJ databases">
        <authorList>
            <person name="Li R."/>
            <person name="Bekaert M."/>
        </authorList>
    </citation>
    <scope>NUCLEOTIDE SEQUENCE</scope>
    <source>
        <strain evidence="2">Farmed</strain>
    </source>
</reference>
<sequence>MRIIVIFNLSLFSFYKSTYFARQHVHHQAKPSQIISHSIVSALLPLLILSLSFFLSLSLTLSFSLSLSFFIVLKHPNVQRHIPVATMLITSCRMLATKSVTALPSFHGHKFSGILFSFVISQSSLPLPLLLCKINLTSERSQSCVLLYATSRHGIVFERKWPVFHARLARFLFLSLLSLAIVVSMSFAFDGDNFDDLIVSPTKK</sequence>
<keyword evidence="3" id="KW-1185">Reference proteome</keyword>
<evidence type="ECO:0000313" key="3">
    <source>
        <dbReference type="Proteomes" id="UP000597762"/>
    </source>
</evidence>
<gene>
    <name evidence="2" type="ORF">SPHA_31606</name>
</gene>
<keyword evidence="1" id="KW-0812">Transmembrane</keyword>